<proteinExistence type="inferred from homology"/>
<sequence length="509" mass="55278">MLNQRNSEPAKDTQVHSGLGDRAASATKWAFASQIAAKLISPLTTMVLARLLTPEAFGVVASVTMVISFADVFSDAGFQKYLVQHKYKSDDDLRQSACVAFWTNLAISVSLWLLIALFNEQLAFAVGNAGLGIVLVVAGGSIPLTALISVQTGIFQRALNFKVLFKSRLLSSLVMMVVSVILAVLEFDYWAMVVGTLASNCFLCVFLTVKSRWKPRFHYSFKELREMFAFSGWTLLETISIWLVSWAGTFIVANVMTPNQVGLYKTGTQMGTAITGIVTSSVMPVLFSSLSRLSSDRTAFNNVLYKVQSCLAYVLAPLCCCLFIFRDLAIMIILGEQWLDASLYLGLFFLTSSIKIVFNNVCAEAYRSLGKPKYSMLVELLYLLVLVPLLVIASRGGWTCFSIAAGVAQLALTTITLSVSSFAIGLHPARMIKSCVPAFAAATCVSGIVCVARMLIPSSAIADIILIAAYGVLYGLATFLFRPLALVYNSAIGMLRLSGKLSIKRGEAK</sequence>
<comment type="similarity">
    <text evidence="2">Belongs to the polysaccharide synthase family.</text>
</comment>
<gene>
    <name evidence="8" type="ORF">C1875_13820</name>
</gene>
<evidence type="ECO:0000256" key="7">
    <source>
        <dbReference type="SAM" id="Phobius"/>
    </source>
</evidence>
<evidence type="ECO:0000256" key="5">
    <source>
        <dbReference type="ARBA" id="ARBA00022989"/>
    </source>
</evidence>
<organism evidence="8 9">
    <name type="scientific">Eggerthella lenta</name>
    <name type="common">Eubacterium lentum</name>
    <dbReference type="NCBI Taxonomy" id="84112"/>
    <lineage>
        <taxon>Bacteria</taxon>
        <taxon>Bacillati</taxon>
        <taxon>Actinomycetota</taxon>
        <taxon>Coriobacteriia</taxon>
        <taxon>Eggerthellales</taxon>
        <taxon>Eggerthellaceae</taxon>
        <taxon>Eggerthella</taxon>
    </lineage>
</organism>
<comment type="caution">
    <text evidence="8">The sequence shown here is derived from an EMBL/GenBank/DDBJ whole genome shotgun (WGS) entry which is preliminary data.</text>
</comment>
<dbReference type="Proteomes" id="UP000253970">
    <property type="component" value="Unassembled WGS sequence"/>
</dbReference>
<protein>
    <submittedName>
        <fullName evidence="8">Lipopolysaccharide biosynthesis protein</fullName>
    </submittedName>
</protein>
<feature type="transmembrane region" description="Helical" evidence="7">
    <location>
        <begin position="99"/>
        <end position="118"/>
    </location>
</feature>
<evidence type="ECO:0000256" key="2">
    <source>
        <dbReference type="ARBA" id="ARBA00007430"/>
    </source>
</evidence>
<feature type="transmembrane region" description="Helical" evidence="7">
    <location>
        <begin position="191"/>
        <end position="209"/>
    </location>
</feature>
<dbReference type="GO" id="GO:0005886">
    <property type="term" value="C:plasma membrane"/>
    <property type="evidence" value="ECO:0007669"/>
    <property type="project" value="UniProtKB-SubCell"/>
</dbReference>
<dbReference type="AlphaFoldDB" id="A0A369M5L6"/>
<feature type="transmembrane region" description="Helical" evidence="7">
    <location>
        <begin position="124"/>
        <end position="148"/>
    </location>
</feature>
<feature type="transmembrane region" description="Helical" evidence="7">
    <location>
        <begin position="401"/>
        <end position="424"/>
    </location>
</feature>
<dbReference type="CDD" id="cd13127">
    <property type="entry name" value="MATE_tuaB_like"/>
    <property type="match status" value="1"/>
</dbReference>
<keyword evidence="4 7" id="KW-0812">Transmembrane</keyword>
<feature type="transmembrane region" description="Helical" evidence="7">
    <location>
        <begin position="436"/>
        <end position="455"/>
    </location>
</feature>
<dbReference type="Pfam" id="PF13440">
    <property type="entry name" value="Polysacc_synt_3"/>
    <property type="match status" value="1"/>
</dbReference>
<feature type="transmembrane region" description="Helical" evidence="7">
    <location>
        <begin position="230"/>
        <end position="253"/>
    </location>
</feature>
<dbReference type="InterPro" id="IPR050833">
    <property type="entry name" value="Poly_Biosynth_Transport"/>
</dbReference>
<feature type="transmembrane region" description="Helical" evidence="7">
    <location>
        <begin position="461"/>
        <end position="481"/>
    </location>
</feature>
<feature type="transmembrane region" description="Helical" evidence="7">
    <location>
        <begin position="169"/>
        <end position="185"/>
    </location>
</feature>
<keyword evidence="6 7" id="KW-0472">Membrane</keyword>
<feature type="transmembrane region" description="Helical" evidence="7">
    <location>
        <begin position="311"/>
        <end position="335"/>
    </location>
</feature>
<evidence type="ECO:0000313" key="9">
    <source>
        <dbReference type="Proteomes" id="UP000253970"/>
    </source>
</evidence>
<dbReference type="PANTHER" id="PTHR30250:SF10">
    <property type="entry name" value="LIPOPOLYSACCHARIDE BIOSYNTHESIS PROTEIN WZXC"/>
    <property type="match status" value="1"/>
</dbReference>
<feature type="transmembrane region" description="Helical" evidence="7">
    <location>
        <begin position="374"/>
        <end position="395"/>
    </location>
</feature>
<evidence type="ECO:0000256" key="3">
    <source>
        <dbReference type="ARBA" id="ARBA00022475"/>
    </source>
</evidence>
<name>A0A369M5L6_EGGLN</name>
<evidence type="ECO:0000256" key="6">
    <source>
        <dbReference type="ARBA" id="ARBA00023136"/>
    </source>
</evidence>
<dbReference type="PANTHER" id="PTHR30250">
    <property type="entry name" value="PST FAMILY PREDICTED COLANIC ACID TRANSPORTER"/>
    <property type="match status" value="1"/>
</dbReference>
<feature type="transmembrane region" description="Helical" evidence="7">
    <location>
        <begin position="273"/>
        <end position="290"/>
    </location>
</feature>
<dbReference type="EMBL" id="PPTU01000033">
    <property type="protein sequence ID" value="RDB66704.1"/>
    <property type="molecule type" value="Genomic_DNA"/>
</dbReference>
<feature type="transmembrane region" description="Helical" evidence="7">
    <location>
        <begin position="341"/>
        <end position="362"/>
    </location>
</feature>
<comment type="subcellular location">
    <subcellularLocation>
        <location evidence="1">Cell membrane</location>
        <topology evidence="1">Multi-pass membrane protein</topology>
    </subcellularLocation>
</comment>
<evidence type="ECO:0000256" key="4">
    <source>
        <dbReference type="ARBA" id="ARBA00022692"/>
    </source>
</evidence>
<keyword evidence="5 7" id="KW-1133">Transmembrane helix</keyword>
<evidence type="ECO:0000313" key="8">
    <source>
        <dbReference type="EMBL" id="RDB66704.1"/>
    </source>
</evidence>
<dbReference type="RefSeq" id="WP_114534601.1">
    <property type="nucleotide sequence ID" value="NZ_JAQEDI010000004.1"/>
</dbReference>
<keyword evidence="3" id="KW-1003">Cell membrane</keyword>
<accession>A0A369M5L6</accession>
<reference evidence="8 9" key="1">
    <citation type="journal article" date="2018" name="Elife">
        <title>Discovery and characterization of a prevalent human gut bacterial enzyme sufficient for the inactivation of a family of plant toxins.</title>
        <authorList>
            <person name="Koppel N."/>
            <person name="Bisanz J.E."/>
            <person name="Pandelia M.E."/>
            <person name="Turnbaugh P.J."/>
            <person name="Balskus E.P."/>
        </authorList>
    </citation>
    <scope>NUCLEOTIDE SEQUENCE [LARGE SCALE GENOMIC DNA]</scope>
    <source>
        <strain evidence="8 9">W1 BHI 6</strain>
    </source>
</reference>
<evidence type="ECO:0000256" key="1">
    <source>
        <dbReference type="ARBA" id="ARBA00004651"/>
    </source>
</evidence>